<dbReference type="InterPro" id="IPR011989">
    <property type="entry name" value="ARM-like"/>
</dbReference>
<evidence type="ECO:0000313" key="1">
    <source>
        <dbReference type="EMBL" id="AQZ70311.1"/>
    </source>
</evidence>
<dbReference type="EMBL" id="CP017717">
    <property type="protein sequence ID" value="AQZ70311.1"/>
    <property type="molecule type" value="Genomic_DNA"/>
</dbReference>
<evidence type="ECO:0008006" key="3">
    <source>
        <dbReference type="Google" id="ProtNLM"/>
    </source>
</evidence>
<keyword evidence="2" id="KW-1185">Reference proteome</keyword>
<dbReference type="SMART" id="SM00567">
    <property type="entry name" value="EZ_HEAT"/>
    <property type="match status" value="3"/>
</dbReference>
<dbReference type="Proteomes" id="UP000190797">
    <property type="component" value="Chromosome"/>
</dbReference>
<dbReference type="InterPro" id="IPR016024">
    <property type="entry name" value="ARM-type_fold"/>
</dbReference>
<dbReference type="Gene3D" id="1.25.10.10">
    <property type="entry name" value="Leucine-rich Repeat Variant"/>
    <property type="match status" value="2"/>
</dbReference>
<dbReference type="AlphaFoldDB" id="A0A1V0AJB2"/>
<dbReference type="RefSeq" id="WP_222108180.1">
    <property type="nucleotide sequence ID" value="NZ_CP017717.1"/>
</dbReference>
<name>A0A1V0AJB2_9ACTN</name>
<dbReference type="KEGG" id="noa:BKM31_11460"/>
<dbReference type="InterPro" id="IPR004155">
    <property type="entry name" value="PBS_lyase_HEAT"/>
</dbReference>
<dbReference type="SUPFAM" id="SSF48371">
    <property type="entry name" value="ARM repeat"/>
    <property type="match status" value="1"/>
</dbReference>
<sequence length="685" mass="73101">MFEGLHDIDWASMEHAYGPADEVPELLLALRSPDREERHKALSRFYSAVHHQGVVAPCTTASLPFLFELAGDPTVPERAAIVELLVSIGRAAVEECEEEYADLVDFAGAAAVMRERAEAFVAFAADADQHVCRAAIPGLGLFLDDAERAGVVLRDRLSAEPGMVERLLIVEAMGTLALRLPASADEVMTGLAGLAADVTVDPGVRLAAVVQQARRAPEQIGEDVVPAVIALLRQMVLGAAAYPVWRESTGQVSPADGAPPQVATAFEDLDRLGRVHAPTTELLRTLHEALAARVPERTALLTEQLAGPDPGSRLDAIRMSKELMTSWRGDHTGLITLVAGQLSTREHEIAAEAAAVLESCHPIAEPAREPLAAYVAAYGPDTWSAPQQQLRRAYQSAVRALARIGDGRAVPGVLAGLDGGVDDWRAVEVAGALREASQKLVPRLCDQLRRIDHAQQRLEMSAGSVLSALTGLGDQAALAVINDTLLAAVRHERKSTICSALKALAAFGPAAAPALSGIRSLTAASDAHVRHAAVGALWAVSGDQEEVLPLLHDLLGSSVFFWKTLAADVLGEIGPPATAALPRLRELLTDTYEWVRVHGATALWEIGGEAETRPVLDTLLQAWEQNPATANHVVACLDRMGPAAAPALPRLRSELVRARRGGRFASIDNDEELQRISRVIVERLA</sequence>
<proteinExistence type="predicted"/>
<protein>
    <recommendedName>
        <fullName evidence="3">PBS lyase</fullName>
    </recommendedName>
</protein>
<dbReference type="STRING" id="1909395.BKM31_11460"/>
<accession>A0A1V0AJB2</accession>
<reference evidence="2" key="1">
    <citation type="journal article" date="2017" name="Med. Chem. Commun.">
        <title>Nonomuraea sp. ATCC 55076 harbours the largest actinomycete chromosome to date and the kistamicin biosynthetic gene cluster.</title>
        <authorList>
            <person name="Nazari B."/>
            <person name="Forneris C.C."/>
            <person name="Gibson M.I."/>
            <person name="Moon K."/>
            <person name="Schramma K.R."/>
            <person name="Seyedsayamdost M.R."/>
        </authorList>
    </citation>
    <scope>NUCLEOTIDE SEQUENCE [LARGE SCALE GENOMIC DNA]</scope>
    <source>
        <strain evidence="2">ATCC 55076</strain>
    </source>
</reference>
<organism evidence="1 2">
    <name type="scientific">[Actinomadura] parvosata subsp. kistnae</name>
    <dbReference type="NCBI Taxonomy" id="1909395"/>
    <lineage>
        <taxon>Bacteria</taxon>
        <taxon>Bacillati</taxon>
        <taxon>Actinomycetota</taxon>
        <taxon>Actinomycetes</taxon>
        <taxon>Streptosporangiales</taxon>
        <taxon>Streptosporangiaceae</taxon>
        <taxon>Nonomuraea</taxon>
    </lineage>
</organism>
<dbReference type="Pfam" id="PF13646">
    <property type="entry name" value="HEAT_2"/>
    <property type="match status" value="1"/>
</dbReference>
<gene>
    <name evidence="1" type="ORF">BKM31_11460</name>
</gene>
<evidence type="ECO:0000313" key="2">
    <source>
        <dbReference type="Proteomes" id="UP000190797"/>
    </source>
</evidence>